<protein>
    <submittedName>
        <fullName evidence="3">Uncharacterized protein</fullName>
    </submittedName>
</protein>
<proteinExistence type="predicted"/>
<gene>
    <name evidence="3" type="ORF">TWF718_006348</name>
</gene>
<reference evidence="3 4" key="1">
    <citation type="submission" date="2019-10" db="EMBL/GenBank/DDBJ databases">
        <authorList>
            <person name="Palmer J.M."/>
        </authorList>
    </citation>
    <scope>NUCLEOTIDE SEQUENCE [LARGE SCALE GENOMIC DNA]</scope>
    <source>
        <strain evidence="3 4">TWF718</strain>
    </source>
</reference>
<evidence type="ECO:0000313" key="4">
    <source>
        <dbReference type="Proteomes" id="UP001313282"/>
    </source>
</evidence>
<dbReference type="EMBL" id="JAVHNR010000003">
    <property type="protein sequence ID" value="KAK6348560.1"/>
    <property type="molecule type" value="Genomic_DNA"/>
</dbReference>
<sequence>MRFSTLAFAAIAVLPSSISAFSLSNISSDLGDANDKCASQYSIPLMSCGFLPGKCSDACQEQLESLEKTLQGVCKDSKKPQNLLLAALNDGLVGALCTNAASGGSSGSDDTPTTTPTFMSGPGKTPSPSAAQLTFSGVVEATSAAEDQSEPTGLVIDTSVPAGATQTVAYPENTYAPTTLQTSSGAATTTGSSSSGNGNGGSNGSPFSSQDDAPNSGAAVRASAFGVALGVFALIANIA</sequence>
<accession>A0AAN8N2W3</accession>
<feature type="signal peptide" evidence="2">
    <location>
        <begin position="1"/>
        <end position="20"/>
    </location>
</feature>
<organism evidence="3 4">
    <name type="scientific">Orbilia javanica</name>
    <dbReference type="NCBI Taxonomy" id="47235"/>
    <lineage>
        <taxon>Eukaryota</taxon>
        <taxon>Fungi</taxon>
        <taxon>Dikarya</taxon>
        <taxon>Ascomycota</taxon>
        <taxon>Pezizomycotina</taxon>
        <taxon>Orbiliomycetes</taxon>
        <taxon>Orbiliales</taxon>
        <taxon>Orbiliaceae</taxon>
        <taxon>Orbilia</taxon>
    </lineage>
</organism>
<evidence type="ECO:0000256" key="1">
    <source>
        <dbReference type="SAM" id="MobiDB-lite"/>
    </source>
</evidence>
<keyword evidence="2" id="KW-0732">Signal</keyword>
<feature type="region of interest" description="Disordered" evidence="1">
    <location>
        <begin position="102"/>
        <end position="131"/>
    </location>
</feature>
<evidence type="ECO:0000313" key="3">
    <source>
        <dbReference type="EMBL" id="KAK6348560.1"/>
    </source>
</evidence>
<feature type="region of interest" description="Disordered" evidence="1">
    <location>
        <begin position="176"/>
        <end position="216"/>
    </location>
</feature>
<name>A0AAN8N2W3_9PEZI</name>
<dbReference type="Proteomes" id="UP001313282">
    <property type="component" value="Unassembled WGS sequence"/>
</dbReference>
<feature type="compositionally biased region" description="Low complexity" evidence="1">
    <location>
        <begin position="182"/>
        <end position="196"/>
    </location>
</feature>
<evidence type="ECO:0000256" key="2">
    <source>
        <dbReference type="SAM" id="SignalP"/>
    </source>
</evidence>
<comment type="caution">
    <text evidence="3">The sequence shown here is derived from an EMBL/GenBank/DDBJ whole genome shotgun (WGS) entry which is preliminary data.</text>
</comment>
<feature type="compositionally biased region" description="Low complexity" evidence="1">
    <location>
        <begin position="107"/>
        <end position="123"/>
    </location>
</feature>
<dbReference type="AlphaFoldDB" id="A0AAN8N2W3"/>
<feature type="chain" id="PRO_5043021753" evidence="2">
    <location>
        <begin position="21"/>
        <end position="239"/>
    </location>
</feature>
<keyword evidence="4" id="KW-1185">Reference proteome</keyword>